<dbReference type="AlphaFoldDB" id="A0A2I0IRV2"/>
<accession>A0A2I0IRV2</accession>
<sequence length="136" mass="15105">MTQLSIADQHGHASDQRMDLIHLVRTQISSRRDMHARSLCDAAWECPPSWGRATDTRDKESLLTIFDPKVEADESPGSRSTSRGKEAIHGPRMLRGALGHLPWGEAERLLWLARSNDVSLGGVGPRVRWFGGLDPV</sequence>
<evidence type="ECO:0000313" key="3">
    <source>
        <dbReference type="Proteomes" id="UP000233551"/>
    </source>
</evidence>
<dbReference type="Proteomes" id="UP000233551">
    <property type="component" value="Unassembled WGS sequence"/>
</dbReference>
<comment type="caution">
    <text evidence="2">The sequence shown here is derived from an EMBL/GenBank/DDBJ whole genome shotgun (WGS) entry which is preliminary data.</text>
</comment>
<name>A0A2I0IRV2_PUNGR</name>
<reference evidence="2 3" key="1">
    <citation type="submission" date="2017-11" db="EMBL/GenBank/DDBJ databases">
        <title>De-novo sequencing of pomegranate (Punica granatum L.) genome.</title>
        <authorList>
            <person name="Akparov Z."/>
            <person name="Amiraslanov A."/>
            <person name="Hajiyeva S."/>
            <person name="Abbasov M."/>
            <person name="Kaur K."/>
            <person name="Hamwieh A."/>
            <person name="Solovyev V."/>
            <person name="Salamov A."/>
            <person name="Braich B."/>
            <person name="Kosarev P."/>
            <person name="Mahmoud A."/>
            <person name="Hajiyev E."/>
            <person name="Babayeva S."/>
            <person name="Izzatullayeva V."/>
            <person name="Mammadov A."/>
            <person name="Mammadov A."/>
            <person name="Sharifova S."/>
            <person name="Ojaghi J."/>
            <person name="Eynullazada K."/>
            <person name="Bayramov B."/>
            <person name="Abdulazimova A."/>
            <person name="Shahmuradov I."/>
        </authorList>
    </citation>
    <scope>NUCLEOTIDE SEQUENCE [LARGE SCALE GENOMIC DNA]</scope>
    <source>
        <strain evidence="3">cv. AG2017</strain>
        <tissue evidence="2">Leaf</tissue>
    </source>
</reference>
<gene>
    <name evidence="2" type="ORF">CRG98_032895</name>
</gene>
<organism evidence="2 3">
    <name type="scientific">Punica granatum</name>
    <name type="common">Pomegranate</name>
    <dbReference type="NCBI Taxonomy" id="22663"/>
    <lineage>
        <taxon>Eukaryota</taxon>
        <taxon>Viridiplantae</taxon>
        <taxon>Streptophyta</taxon>
        <taxon>Embryophyta</taxon>
        <taxon>Tracheophyta</taxon>
        <taxon>Spermatophyta</taxon>
        <taxon>Magnoliopsida</taxon>
        <taxon>eudicotyledons</taxon>
        <taxon>Gunneridae</taxon>
        <taxon>Pentapetalae</taxon>
        <taxon>rosids</taxon>
        <taxon>malvids</taxon>
        <taxon>Myrtales</taxon>
        <taxon>Lythraceae</taxon>
        <taxon>Punica</taxon>
    </lineage>
</organism>
<evidence type="ECO:0000256" key="1">
    <source>
        <dbReference type="SAM" id="MobiDB-lite"/>
    </source>
</evidence>
<evidence type="ECO:0000313" key="2">
    <source>
        <dbReference type="EMBL" id="PKI46719.1"/>
    </source>
</evidence>
<dbReference type="EMBL" id="PGOL01002594">
    <property type="protein sequence ID" value="PKI46719.1"/>
    <property type="molecule type" value="Genomic_DNA"/>
</dbReference>
<feature type="region of interest" description="Disordered" evidence="1">
    <location>
        <begin position="69"/>
        <end position="91"/>
    </location>
</feature>
<keyword evidence="3" id="KW-1185">Reference proteome</keyword>
<proteinExistence type="predicted"/>
<protein>
    <submittedName>
        <fullName evidence="2">Uncharacterized protein</fullName>
    </submittedName>
</protein>